<dbReference type="PANTHER" id="PTHR47197:SF3">
    <property type="entry name" value="DIHYDRO-HEME D1 DEHYDROGENASE"/>
    <property type="match status" value="1"/>
</dbReference>
<dbReference type="Pfam" id="PF21783">
    <property type="entry name" value="YNCE"/>
    <property type="match status" value="1"/>
</dbReference>
<keyword evidence="4" id="KW-1185">Reference proteome</keyword>
<dbReference type="NCBIfam" id="TIGR02276">
    <property type="entry name" value="beta_rpt_yvtn"/>
    <property type="match status" value="2"/>
</dbReference>
<reference evidence="3 4" key="1">
    <citation type="submission" date="2020-05" db="EMBL/GenBank/DDBJ databases">
        <title>Paenibacillus glebae, sp. nov., Paenibacillus humi sp. nov., Paenibacillus pedi sp. nov., Paenibacillus terrestris sp. nov. and Paenibacillus terricola sp. nov., isolated from a forest top soil sample.</title>
        <authorList>
            <person name="Qi S."/>
            <person name="Carlier A."/>
            <person name="Cnockaert M."/>
            <person name="Vandamme P."/>
        </authorList>
    </citation>
    <scope>NUCLEOTIDE SEQUENCE [LARGE SCALE GENOMIC DNA]</scope>
    <source>
        <strain evidence="3 4">LMG 29502</strain>
    </source>
</reference>
<dbReference type="PANTHER" id="PTHR47197">
    <property type="entry name" value="PROTEIN NIRF"/>
    <property type="match status" value="1"/>
</dbReference>
<dbReference type="Gene3D" id="2.130.10.10">
    <property type="entry name" value="YVTN repeat-like/Quinoprotein amine dehydrogenase"/>
    <property type="match status" value="1"/>
</dbReference>
<evidence type="ECO:0000259" key="2">
    <source>
        <dbReference type="Pfam" id="PF21783"/>
    </source>
</evidence>
<dbReference type="InterPro" id="IPR011048">
    <property type="entry name" value="Haem_d1_sf"/>
</dbReference>
<dbReference type="RefSeq" id="WP_173138456.1">
    <property type="nucleotide sequence ID" value="NZ_JABMKX010000014.1"/>
</dbReference>
<accession>A0ABX2DUY8</accession>
<dbReference type="InterPro" id="IPR051200">
    <property type="entry name" value="Host-pathogen_enzymatic-act"/>
</dbReference>
<dbReference type="InterPro" id="IPR011964">
    <property type="entry name" value="YVTN_b-propeller_repeat"/>
</dbReference>
<evidence type="ECO:0000256" key="1">
    <source>
        <dbReference type="ARBA" id="ARBA00022729"/>
    </source>
</evidence>
<proteinExistence type="predicted"/>
<comment type="caution">
    <text evidence="3">The sequence shown here is derived from an EMBL/GenBank/DDBJ whole genome shotgun (WGS) entry which is preliminary data.</text>
</comment>
<gene>
    <name evidence="3" type="ORF">HQN87_24000</name>
</gene>
<dbReference type="Proteomes" id="UP000711047">
    <property type="component" value="Unassembled WGS sequence"/>
</dbReference>
<keyword evidence="1" id="KW-0732">Signal</keyword>
<protein>
    <submittedName>
        <fullName evidence="3">YncE family protein</fullName>
    </submittedName>
</protein>
<name>A0ABX2DUY8_9BACL</name>
<dbReference type="SUPFAM" id="SSF51004">
    <property type="entry name" value="C-terminal (heme d1) domain of cytochrome cd1-nitrite reductase"/>
    <property type="match status" value="1"/>
</dbReference>
<feature type="domain" description="YNCE-like beta-propeller" evidence="2">
    <location>
        <begin position="57"/>
        <end position="151"/>
    </location>
</feature>
<organism evidence="3 4">
    <name type="scientific">Paenibacillus tritici</name>
    <dbReference type="NCBI Taxonomy" id="1873425"/>
    <lineage>
        <taxon>Bacteria</taxon>
        <taxon>Bacillati</taxon>
        <taxon>Bacillota</taxon>
        <taxon>Bacilli</taxon>
        <taxon>Bacillales</taxon>
        <taxon>Paenibacillaceae</taxon>
        <taxon>Paenibacillus</taxon>
    </lineage>
</organism>
<dbReference type="InterPro" id="IPR015943">
    <property type="entry name" value="WD40/YVTN_repeat-like_dom_sf"/>
</dbReference>
<sequence>MSVLVVDNTTPASMPVYVSYEAQNGDGYVAAIHSQTDAILATIPVGKQPGSICISPDGSTVYVVNEGDHTVSIIDTNTNAVTATLNVGRNPKAVMVTPDNTKAYVANYDDKSITIIDNSSKTVIKTVSVGSGSPFALAACPNSWYMYAACREGGTNDYVSAIAVDSDEVNPFAHGGWNLSFSTAHNPLVVGPDGHLVAALDINNQLRRINGPDDIGPGNSVTWLNQTVSGVYLNNGLFLATKSFTEDVIRTASNLAIDASGAVTGEQKPDIPSYKGQNKIRVSPDQSRVCITITANDDQFAGLQVISIDSQSLDISSAFVRLPVANDLAITYDGTKAYVAEIEYVHPVNLVTPSSSNSIHLGNSSRVKGIVGAYRTQS</sequence>
<dbReference type="EMBL" id="JABMKX010000014">
    <property type="protein sequence ID" value="NQX48397.1"/>
    <property type="molecule type" value="Genomic_DNA"/>
</dbReference>
<evidence type="ECO:0000313" key="4">
    <source>
        <dbReference type="Proteomes" id="UP000711047"/>
    </source>
</evidence>
<dbReference type="InterPro" id="IPR048433">
    <property type="entry name" value="YNCE-like_beta-prop"/>
</dbReference>
<evidence type="ECO:0000313" key="3">
    <source>
        <dbReference type="EMBL" id="NQX48397.1"/>
    </source>
</evidence>